<gene>
    <name evidence="6" type="ORF">SAMN05421749_101152</name>
</gene>
<dbReference type="PIRSF" id="PIRSF006806">
    <property type="entry name" value="FTHF_cligase"/>
    <property type="match status" value="1"/>
</dbReference>
<dbReference type="GO" id="GO:0009396">
    <property type="term" value="P:folic acid-containing compound biosynthetic process"/>
    <property type="evidence" value="ECO:0007669"/>
    <property type="project" value="TreeGrafter"/>
</dbReference>
<reference evidence="7" key="1">
    <citation type="submission" date="2016-09" db="EMBL/GenBank/DDBJ databases">
        <authorList>
            <person name="Varghese N."/>
            <person name="Submissions S."/>
        </authorList>
    </citation>
    <scope>NUCLEOTIDE SEQUENCE [LARGE SCALE GENOMIC DNA]</scope>
    <source>
        <strain evidence="7">ANC 3699</strain>
    </source>
</reference>
<dbReference type="Gene3D" id="3.40.50.10420">
    <property type="entry name" value="NagB/RpiA/CoA transferase-like"/>
    <property type="match status" value="1"/>
</dbReference>
<keyword evidence="5" id="KW-0479">Metal-binding</keyword>
<feature type="binding site" evidence="4">
    <location>
        <begin position="140"/>
        <end position="148"/>
    </location>
    <ligand>
        <name>ATP</name>
        <dbReference type="ChEBI" id="CHEBI:30616"/>
    </ligand>
</feature>
<evidence type="ECO:0000256" key="1">
    <source>
        <dbReference type="ARBA" id="ARBA00010638"/>
    </source>
</evidence>
<dbReference type="GO" id="GO:0035999">
    <property type="term" value="P:tetrahydrofolate interconversion"/>
    <property type="evidence" value="ECO:0007669"/>
    <property type="project" value="TreeGrafter"/>
</dbReference>
<dbReference type="PANTHER" id="PTHR23407">
    <property type="entry name" value="ATPASE INHIBITOR/5-FORMYLTETRAHYDROFOLATE CYCLO-LIGASE"/>
    <property type="match status" value="1"/>
</dbReference>
<sequence>MMISLDQILALRRQVRKQRRQLSFHQQLFAERAVIQRLLRLAEIQHAQKIGLYLSDFGEISTQKLIYALRKRQKKIYIPMICNMNQQLVWTELTLHHLRSQRLARHRLGMQQIMASRAKDISMLDVVIMPLVLFDGLGHRAGMGGGFYDRTLSRHPHRPIRLGLAHDFQQVDGILATQAWDQSLDLVCTPTTLFRF</sequence>
<accession>A0A1G6GM47</accession>
<keyword evidence="3 4" id="KW-0067">ATP-binding</keyword>
<protein>
    <recommendedName>
        <fullName evidence="5">5-formyltetrahydrofolate cyclo-ligase</fullName>
        <ecNumber evidence="5">6.3.3.2</ecNumber>
    </recommendedName>
</protein>
<dbReference type="InterPro" id="IPR002698">
    <property type="entry name" value="FTHF_cligase"/>
</dbReference>
<evidence type="ECO:0000313" key="6">
    <source>
        <dbReference type="EMBL" id="SDB82999.1"/>
    </source>
</evidence>
<evidence type="ECO:0000256" key="2">
    <source>
        <dbReference type="ARBA" id="ARBA00022741"/>
    </source>
</evidence>
<proteinExistence type="inferred from homology"/>
<evidence type="ECO:0000256" key="5">
    <source>
        <dbReference type="RuleBase" id="RU361279"/>
    </source>
</evidence>
<dbReference type="GO" id="GO:0005524">
    <property type="term" value="F:ATP binding"/>
    <property type="evidence" value="ECO:0007669"/>
    <property type="project" value="UniProtKB-KW"/>
</dbReference>
<feature type="binding site" evidence="4">
    <location>
        <position position="54"/>
    </location>
    <ligand>
        <name>substrate</name>
    </ligand>
</feature>
<dbReference type="GO" id="GO:0030272">
    <property type="term" value="F:5-formyltetrahydrofolate cyclo-ligase activity"/>
    <property type="evidence" value="ECO:0007669"/>
    <property type="project" value="UniProtKB-EC"/>
</dbReference>
<dbReference type="GO" id="GO:0046872">
    <property type="term" value="F:metal ion binding"/>
    <property type="evidence" value="ECO:0007669"/>
    <property type="project" value="UniProtKB-KW"/>
</dbReference>
<dbReference type="InterPro" id="IPR024185">
    <property type="entry name" value="FTHF_cligase-like_sf"/>
</dbReference>
<dbReference type="NCBIfam" id="TIGR02727">
    <property type="entry name" value="MTHFS_bact"/>
    <property type="match status" value="1"/>
</dbReference>
<dbReference type="Pfam" id="PF01812">
    <property type="entry name" value="5-FTHF_cyc-lig"/>
    <property type="match status" value="1"/>
</dbReference>
<keyword evidence="2 4" id="KW-0547">Nucleotide-binding</keyword>
<feature type="binding site" evidence="4">
    <location>
        <position position="59"/>
    </location>
    <ligand>
        <name>substrate</name>
    </ligand>
</feature>
<evidence type="ECO:0000256" key="3">
    <source>
        <dbReference type="ARBA" id="ARBA00022840"/>
    </source>
</evidence>
<evidence type="ECO:0000256" key="4">
    <source>
        <dbReference type="PIRSR" id="PIRSR006806-1"/>
    </source>
</evidence>
<dbReference type="RefSeq" id="WP_092614591.1">
    <property type="nucleotide sequence ID" value="NZ_FMYK01000001.1"/>
</dbReference>
<dbReference type="PANTHER" id="PTHR23407:SF1">
    <property type="entry name" value="5-FORMYLTETRAHYDROFOLATE CYCLO-LIGASE"/>
    <property type="match status" value="1"/>
</dbReference>
<organism evidence="6 7">
    <name type="scientific">Acinetobacter marinus</name>
    <dbReference type="NCBI Taxonomy" id="281375"/>
    <lineage>
        <taxon>Bacteria</taxon>
        <taxon>Pseudomonadati</taxon>
        <taxon>Pseudomonadota</taxon>
        <taxon>Gammaproteobacteria</taxon>
        <taxon>Moraxellales</taxon>
        <taxon>Moraxellaceae</taxon>
        <taxon>Acinetobacter</taxon>
    </lineage>
</organism>
<dbReference type="AlphaFoldDB" id="A0A1G6GM47"/>
<dbReference type="OrthoDB" id="9801938at2"/>
<dbReference type="EMBL" id="FMYK01000001">
    <property type="protein sequence ID" value="SDB82999.1"/>
    <property type="molecule type" value="Genomic_DNA"/>
</dbReference>
<comment type="cofactor">
    <cofactor evidence="5">
        <name>Mg(2+)</name>
        <dbReference type="ChEBI" id="CHEBI:18420"/>
    </cofactor>
</comment>
<dbReference type="EC" id="6.3.3.2" evidence="5"/>
<keyword evidence="6" id="KW-0436">Ligase</keyword>
<comment type="similarity">
    <text evidence="1 5">Belongs to the 5-formyltetrahydrofolate cyclo-ligase family.</text>
</comment>
<comment type="catalytic activity">
    <reaction evidence="5">
        <text>(6S)-5-formyl-5,6,7,8-tetrahydrofolate + ATP = (6R)-5,10-methenyltetrahydrofolate + ADP + phosphate</text>
        <dbReference type="Rhea" id="RHEA:10488"/>
        <dbReference type="ChEBI" id="CHEBI:30616"/>
        <dbReference type="ChEBI" id="CHEBI:43474"/>
        <dbReference type="ChEBI" id="CHEBI:57455"/>
        <dbReference type="ChEBI" id="CHEBI:57457"/>
        <dbReference type="ChEBI" id="CHEBI:456216"/>
        <dbReference type="EC" id="6.3.3.2"/>
    </reaction>
</comment>
<dbReference type="SUPFAM" id="SSF100950">
    <property type="entry name" value="NagB/RpiA/CoA transferase-like"/>
    <property type="match status" value="1"/>
</dbReference>
<name>A0A1G6GM47_9GAMM</name>
<dbReference type="InterPro" id="IPR037171">
    <property type="entry name" value="NagB/RpiA_transferase-like"/>
</dbReference>
<keyword evidence="7" id="KW-1185">Reference proteome</keyword>
<dbReference type="Proteomes" id="UP000242317">
    <property type="component" value="Unassembled WGS sequence"/>
</dbReference>
<evidence type="ECO:0000313" key="7">
    <source>
        <dbReference type="Proteomes" id="UP000242317"/>
    </source>
</evidence>
<keyword evidence="5" id="KW-0460">Magnesium</keyword>